<evidence type="ECO:0000313" key="1">
    <source>
        <dbReference type="EMBL" id="EFM47115.1"/>
    </source>
</evidence>
<keyword evidence="2" id="KW-1185">Reference proteome</keyword>
<protein>
    <submittedName>
        <fullName evidence="1">Uncharacterized protein</fullName>
    </submittedName>
</protein>
<evidence type="ECO:0000313" key="2">
    <source>
        <dbReference type="Proteomes" id="UP000003045"/>
    </source>
</evidence>
<sequence>MFPPRGGGGFKDGGLKRYPIQFSPQGWRRVHGKGRVVVLSM</sequence>
<gene>
    <name evidence="1" type="ORF">HMPREF0580_0212</name>
</gene>
<dbReference type="HOGENOM" id="CLU_3272891_0_0_11"/>
<accession>E0QMU8</accession>
<dbReference type="EMBL" id="AEET01000010">
    <property type="protein sequence ID" value="EFM47115.1"/>
    <property type="molecule type" value="Genomic_DNA"/>
</dbReference>
<comment type="caution">
    <text evidence="1">The sequence shown here is derived from an EMBL/GenBank/DDBJ whole genome shotgun (WGS) entry which is preliminary data.</text>
</comment>
<dbReference type="AlphaFoldDB" id="E0QMU8"/>
<reference evidence="1" key="1">
    <citation type="submission" date="2010-08" db="EMBL/GenBank/DDBJ databases">
        <authorList>
            <person name="Muzny D."/>
            <person name="Qin X."/>
            <person name="Deng J."/>
            <person name="Jiang H."/>
            <person name="Liu Y."/>
            <person name="Qu J."/>
            <person name="Song X.-Z."/>
            <person name="Zhang L."/>
            <person name="Thornton R."/>
            <person name="Coyle M."/>
            <person name="Francisco L."/>
            <person name="Jackson L."/>
            <person name="Javaid M."/>
            <person name="Korchina V."/>
            <person name="Kovar C."/>
            <person name="Mata R."/>
            <person name="Mathew T."/>
            <person name="Ngo R."/>
            <person name="Nguyen L."/>
            <person name="Nguyen N."/>
            <person name="Okwuonu G."/>
            <person name="Ongeri F."/>
            <person name="Pham C."/>
            <person name="Simmons D."/>
            <person name="Wilczek-Boney K."/>
            <person name="Hale W."/>
            <person name="Jakkamsetti A."/>
            <person name="Pham P."/>
            <person name="Ruth R."/>
            <person name="San Lucas F."/>
            <person name="Warren J."/>
            <person name="Zhang J."/>
            <person name="Zhao Z."/>
            <person name="Zhou C."/>
            <person name="Zhu D."/>
            <person name="Lee S."/>
            <person name="Bess C."/>
            <person name="Blankenburg K."/>
            <person name="Forbes L."/>
            <person name="Fu Q."/>
            <person name="Gubbala S."/>
            <person name="Hirani K."/>
            <person name="Jayaseelan J.C."/>
            <person name="Lara F."/>
            <person name="Munidasa M."/>
            <person name="Palculict T."/>
            <person name="Patil S."/>
            <person name="Pu L.-L."/>
            <person name="Saada N."/>
            <person name="Tang L."/>
            <person name="Weissenberger G."/>
            <person name="Zhu Y."/>
            <person name="Hemphill L."/>
            <person name="Shang Y."/>
            <person name="Youmans B."/>
            <person name="Ayvaz T."/>
            <person name="Ross M."/>
            <person name="Santibanez J."/>
            <person name="Aqrawi P."/>
            <person name="Gross S."/>
            <person name="Joshi V."/>
            <person name="Fowler G."/>
            <person name="Nazareth L."/>
            <person name="Reid J."/>
            <person name="Worley K."/>
            <person name="Petrosino J."/>
            <person name="Highlander S."/>
            <person name="Gibbs R."/>
        </authorList>
    </citation>
    <scope>NUCLEOTIDE SEQUENCE [LARGE SCALE GENOMIC DNA]</scope>
    <source>
        <strain evidence="1">ATCC 35239</strain>
    </source>
</reference>
<organism evidence="1 2">
    <name type="scientific">Mobiluncus mulieris ATCC 35239</name>
    <dbReference type="NCBI Taxonomy" id="871571"/>
    <lineage>
        <taxon>Bacteria</taxon>
        <taxon>Bacillati</taxon>
        <taxon>Actinomycetota</taxon>
        <taxon>Actinomycetes</taxon>
        <taxon>Actinomycetales</taxon>
        <taxon>Actinomycetaceae</taxon>
        <taxon>Mobiluncus</taxon>
    </lineage>
</organism>
<proteinExistence type="predicted"/>
<dbReference type="Proteomes" id="UP000003045">
    <property type="component" value="Unassembled WGS sequence"/>
</dbReference>
<name>E0QMU8_9ACTO</name>